<evidence type="ECO:0000313" key="1">
    <source>
        <dbReference type="EMBL" id="TRW22267.1"/>
    </source>
</evidence>
<proteinExistence type="predicted"/>
<gene>
    <name evidence="1" type="ORF">FL857_11540</name>
</gene>
<dbReference type="Proteomes" id="UP000319424">
    <property type="component" value="Unassembled WGS sequence"/>
</dbReference>
<dbReference type="AlphaFoldDB" id="A0A552UVN6"/>
<protein>
    <recommendedName>
        <fullName evidence="3">DNA primase</fullName>
    </recommendedName>
</protein>
<dbReference type="OrthoDB" id="9815272at2"/>
<dbReference type="EMBL" id="VJXW01000031">
    <property type="protein sequence ID" value="TRW22267.1"/>
    <property type="molecule type" value="Genomic_DNA"/>
</dbReference>
<organism evidence="1 2">
    <name type="scientific">Criibacterium bergeronii</name>
    <dbReference type="NCBI Taxonomy" id="1871336"/>
    <lineage>
        <taxon>Bacteria</taxon>
        <taxon>Bacillati</taxon>
        <taxon>Bacillota</taxon>
        <taxon>Clostridia</taxon>
        <taxon>Peptostreptococcales</taxon>
        <taxon>Filifactoraceae</taxon>
        <taxon>Criibacterium</taxon>
    </lineage>
</organism>
<name>A0A552UVN6_9FIRM</name>
<reference evidence="1 2" key="1">
    <citation type="submission" date="2019-07" db="EMBL/GenBank/DDBJ databases">
        <title>Criibacterium bergeronii gen. nov., sp. nov. isolated from human clinical samples.</title>
        <authorList>
            <person name="Maheux A.F."/>
            <person name="Boudreau D.K."/>
            <person name="Berube E."/>
            <person name="Brodeur S."/>
            <person name="Bernard K.A."/>
            <person name="Abed J.Y."/>
            <person name="Ducrey E."/>
            <person name="Guay E.F."/>
            <person name="Raymond F."/>
            <person name="Corbeil J."/>
            <person name="Domingo M.-C."/>
            <person name="Roy P.H."/>
            <person name="Boissinot M."/>
            <person name="Tocheva E.I."/>
            <person name="Omar R.F."/>
        </authorList>
    </citation>
    <scope>NUCLEOTIDE SEQUENCE [LARGE SCALE GENOMIC DNA]</scope>
    <source>
        <strain evidence="1 2">CCRI-24246</strain>
    </source>
</reference>
<evidence type="ECO:0008006" key="3">
    <source>
        <dbReference type="Google" id="ProtNLM"/>
    </source>
</evidence>
<evidence type="ECO:0000313" key="2">
    <source>
        <dbReference type="Proteomes" id="UP000319424"/>
    </source>
</evidence>
<accession>A0A552UVN6</accession>
<comment type="caution">
    <text evidence="1">The sequence shown here is derived from an EMBL/GenBank/DDBJ whole genome shotgun (WGS) entry which is preliminary data.</text>
</comment>
<sequence length="225" mass="25871">MADSEVFKSYENIPDDLKKERRWCLYKIIERDGKKTKIPLQVNGKPAKSTDTSTWNTYDICLKALKINVGDGLGFMLGDGYLGIDIDKVTEDMAEYFKDNNSDSMTADFLRNISTYAEFSPSGTGLHFIGKGKVPGGRKRYGNLEIYDKDRFFIVTGNSIKDKERNSIKDIESELKPLYDKYMPKPKVVNTENRKIPTKTSYYSNRDILEKLFDRGDIFHIVEKI</sequence>
<dbReference type="RefSeq" id="WP_144398918.1">
    <property type="nucleotide sequence ID" value="NZ_VJXW01000031.1"/>
</dbReference>